<organism evidence="1 2">
    <name type="scientific">Ramazzottius varieornatus</name>
    <name type="common">Water bear</name>
    <name type="synonym">Tardigrade</name>
    <dbReference type="NCBI Taxonomy" id="947166"/>
    <lineage>
        <taxon>Eukaryota</taxon>
        <taxon>Metazoa</taxon>
        <taxon>Ecdysozoa</taxon>
        <taxon>Tardigrada</taxon>
        <taxon>Eutardigrada</taxon>
        <taxon>Parachela</taxon>
        <taxon>Hypsibioidea</taxon>
        <taxon>Ramazzottiidae</taxon>
        <taxon>Ramazzottius</taxon>
    </lineage>
</organism>
<dbReference type="Proteomes" id="UP000186922">
    <property type="component" value="Unassembled WGS sequence"/>
</dbReference>
<sequence>MGDTSVTDASSAVGVDSFLSSAVKDLFVTAISACRASNNPGFAQRVVIRDPDGSIGLDFTKMAKMLRGDLPNMISSDIDEISGSFNNPASKYSSFGYFKRLHSIIGPLVREVFHCAKNTSAAIIAPRLIWTERADVLVEAFDLCCSPLPDKVSVLLALQTTTCAVERALGNVRRYLSHLTLIGSLRRLTTTALLCICLMLHLLGDSECRCWLNPFLAERHPWSSCAAGSIWRSSYYLANCLDGSAKLPEPAQPCMAWISFSRRHRSRMGCLYRDSVEQHPPIRGSLLTGFGDPATSLLFTV</sequence>
<evidence type="ECO:0000313" key="2">
    <source>
        <dbReference type="Proteomes" id="UP000186922"/>
    </source>
</evidence>
<reference evidence="1 2" key="1">
    <citation type="journal article" date="2016" name="Nat. Commun.">
        <title>Extremotolerant tardigrade genome and improved radiotolerance of human cultured cells by tardigrade-unique protein.</title>
        <authorList>
            <person name="Hashimoto T."/>
            <person name="Horikawa D.D."/>
            <person name="Saito Y."/>
            <person name="Kuwahara H."/>
            <person name="Kozuka-Hata H."/>
            <person name="Shin-I T."/>
            <person name="Minakuchi Y."/>
            <person name="Ohishi K."/>
            <person name="Motoyama A."/>
            <person name="Aizu T."/>
            <person name="Enomoto A."/>
            <person name="Kondo K."/>
            <person name="Tanaka S."/>
            <person name="Hara Y."/>
            <person name="Koshikawa S."/>
            <person name="Sagara H."/>
            <person name="Miura T."/>
            <person name="Yokobori S."/>
            <person name="Miyagawa K."/>
            <person name="Suzuki Y."/>
            <person name="Kubo T."/>
            <person name="Oyama M."/>
            <person name="Kohara Y."/>
            <person name="Fujiyama A."/>
            <person name="Arakawa K."/>
            <person name="Katayama T."/>
            <person name="Toyoda A."/>
            <person name="Kunieda T."/>
        </authorList>
    </citation>
    <scope>NUCLEOTIDE SEQUENCE [LARGE SCALE GENOMIC DNA]</scope>
    <source>
        <strain evidence="1 2">YOKOZUNA-1</strain>
    </source>
</reference>
<protein>
    <submittedName>
        <fullName evidence="1">Uncharacterized protein</fullName>
    </submittedName>
</protein>
<gene>
    <name evidence="1" type="primary">RvY_04778</name>
    <name evidence="1" type="synonym">RvY_04778.4</name>
    <name evidence="1" type="ORF">RvY_04778-4</name>
</gene>
<keyword evidence="2" id="KW-1185">Reference proteome</keyword>
<comment type="caution">
    <text evidence="1">The sequence shown here is derived from an EMBL/GenBank/DDBJ whole genome shotgun (WGS) entry which is preliminary data.</text>
</comment>
<proteinExistence type="predicted"/>
<dbReference type="AlphaFoldDB" id="A0A1D1UTE8"/>
<dbReference type="EMBL" id="BDGG01000002">
    <property type="protein sequence ID" value="GAU92731.1"/>
    <property type="molecule type" value="Genomic_DNA"/>
</dbReference>
<name>A0A1D1UTE8_RAMVA</name>
<evidence type="ECO:0000313" key="1">
    <source>
        <dbReference type="EMBL" id="GAU92731.1"/>
    </source>
</evidence>
<accession>A0A1D1UTE8</accession>